<dbReference type="RefSeq" id="WP_346787775.1">
    <property type="nucleotide sequence ID" value="NZ_JAYFSJ010000002.1"/>
</dbReference>
<dbReference type="SUPFAM" id="SSF53448">
    <property type="entry name" value="Nucleotide-diphospho-sugar transferases"/>
    <property type="match status" value="2"/>
</dbReference>
<name>A0ABV0CFN7_9NEIS</name>
<proteinExistence type="predicted"/>
<dbReference type="PANTHER" id="PTHR43179:SF7">
    <property type="entry name" value="RHAMNOSYLTRANSFERASE WBBL"/>
    <property type="match status" value="1"/>
</dbReference>
<dbReference type="SUPFAM" id="SSF53756">
    <property type="entry name" value="UDP-Glycosyltransferase/glycogen phosphorylase"/>
    <property type="match status" value="1"/>
</dbReference>
<gene>
    <name evidence="1" type="ORF">VA599_04540</name>
</gene>
<organism evidence="1 2">
    <name type="scientific">Chromobacterium indicum</name>
    <dbReference type="NCBI Taxonomy" id="3110228"/>
    <lineage>
        <taxon>Bacteria</taxon>
        <taxon>Pseudomonadati</taxon>
        <taxon>Pseudomonadota</taxon>
        <taxon>Betaproteobacteria</taxon>
        <taxon>Neisseriales</taxon>
        <taxon>Chromobacteriaceae</taxon>
        <taxon>Chromobacterium</taxon>
    </lineage>
</organism>
<accession>A0ABV0CFN7</accession>
<dbReference type="EMBL" id="JAYFSJ010000002">
    <property type="protein sequence ID" value="MEN7430001.1"/>
    <property type="molecule type" value="Genomic_DNA"/>
</dbReference>
<dbReference type="PANTHER" id="PTHR43179">
    <property type="entry name" value="RHAMNOSYLTRANSFERASE WBBL"/>
    <property type="match status" value="1"/>
</dbReference>
<evidence type="ECO:0008006" key="3">
    <source>
        <dbReference type="Google" id="ProtNLM"/>
    </source>
</evidence>
<dbReference type="Proteomes" id="UP001405405">
    <property type="component" value="Unassembled WGS sequence"/>
</dbReference>
<sequence>MQIEKKFYNEKHRPYYICAPGYTRTSNGVRAMHLLCHYLNKLGEEAYVFSPETNPKLRTPYLTPDIVERHKTTKLSPIVVYPEVVHGNPLNASAVVRYILNHPGLLGGPKDYPSSDMLVFWHQDYVDFAKYSDPSYVFIPSIDTGIFNNDDNHHDADRHLTLVYPGRYKNAEREFPELFKDSTVITYDWPQSHEELAALLRQGKVVYTFANSAIISEALLCGCPVVIKETVYSKKPEERAGVALGLALPGVTFEDTPEAIAAAHAKTLEYQQVYHQYQLDLLNQLEIFIDRSQKLPQSAMNEVVCPSFQAAAAPSAEEASYDAWIARHALKPAAAQLHAERMVHSWGGQPHFIILMPVTSDRWPDAIKSINSLNQQLYKHWQLIFVADFDEPSAVFQYSDVLGWLRIDNARDANQLTQAYAAVLGALPCDWIGILPVGAVLEPQALLSLGDHAALYPEWQAIYSDSDVIAADGKRSQPAFKPDFNLDLLRGFDYVGPGVWLRSEALQDVGAFAESPGADGYDALLRVHDRYGAAVIGHIADMLLHAPAASASEPAEMAALERALAAHLARQGLDAGIQPGPIPGTRRIRYAAPEQAKLSIVAADAGDGFLLGPCVEALLAGLNGVPCEILAVAPAADLPDSARLLPCDPSLSLAARYQLGAAAASGDYLLFLDSRVEIAQPGAIAALLGLAARPEVGAVAPRLLRPNGAEIWRGPLLLGAEDGAATVFDGAAESGAGHLNRQAVEHNPGGLLLDCLMIGRSFYLQIGGIDASLPDVFNAAVDLGLKVRAAGKWLVWTPFVSAGRQADVDASAPAVCDADAISRRWQGWLAQDSSHNRHLALIGGQAFQLDNVFSPEWDADFHERTRVLALPGESQAGARRLCAPLGRLEEDNQCLATRLPAAQRMPGPGEMERLAPDVLLQTVRFDPAFLAWQRRQRRSRPGMLSILALDGLDCGPDMTVRYGLAHLRALAAEVDRIIVPTESLREMVGVFAQDVRLVPDGLDEARWDNLQSLRRIGKKPRVGWTGTHGEAADLLLLSGLILATAGEIDWVVLGDCPDVLKSCLAEHHSFDLSGDDYPAKLASLSLDLAVLPKTAVLVNEVASPLRLLEYGALGIPVICSAVGEWSRTQAPVVKVENDTACWGRALRELAGDPEASARAGDELRAWVRENGLLGRYLSSWQQAIGR</sequence>
<comment type="caution">
    <text evidence="1">The sequence shown here is derived from an EMBL/GenBank/DDBJ whole genome shotgun (WGS) entry which is preliminary data.</text>
</comment>
<dbReference type="Gene3D" id="3.90.550.10">
    <property type="entry name" value="Spore Coat Polysaccharide Biosynthesis Protein SpsA, Chain A"/>
    <property type="match status" value="2"/>
</dbReference>
<reference evidence="1 2" key="1">
    <citation type="submission" date="2023-12" db="EMBL/GenBank/DDBJ databases">
        <title>Chromobacterium sp. strain TRC.1.1.SA producing antimicrobial pigment.</title>
        <authorList>
            <person name="Verma N."/>
            <person name="Choksket S."/>
            <person name="Pinnaka A.K."/>
            <person name="Korpole S."/>
        </authorList>
    </citation>
    <scope>NUCLEOTIDE SEQUENCE [LARGE SCALE GENOMIC DNA]</scope>
    <source>
        <strain evidence="1 2">TRC1.1.SA</strain>
    </source>
</reference>
<evidence type="ECO:0000313" key="2">
    <source>
        <dbReference type="Proteomes" id="UP001405405"/>
    </source>
</evidence>
<protein>
    <recommendedName>
        <fullName evidence="3">Glycosyltransferase</fullName>
    </recommendedName>
</protein>
<dbReference type="Gene3D" id="3.40.50.2000">
    <property type="entry name" value="Glycogen Phosphorylase B"/>
    <property type="match status" value="1"/>
</dbReference>
<keyword evidence="2" id="KW-1185">Reference proteome</keyword>
<evidence type="ECO:0000313" key="1">
    <source>
        <dbReference type="EMBL" id="MEN7430001.1"/>
    </source>
</evidence>
<dbReference type="InterPro" id="IPR029044">
    <property type="entry name" value="Nucleotide-diphossugar_trans"/>
</dbReference>